<dbReference type="SUPFAM" id="SSF51735">
    <property type="entry name" value="NAD(P)-binding Rossmann-fold domains"/>
    <property type="match status" value="1"/>
</dbReference>
<dbReference type="InterPro" id="IPR002347">
    <property type="entry name" value="SDR_fam"/>
</dbReference>
<dbReference type="Pfam" id="PF13561">
    <property type="entry name" value="adh_short_C2"/>
    <property type="match status" value="1"/>
</dbReference>
<protein>
    <submittedName>
        <fullName evidence="3">SDR family oxidoreductase</fullName>
    </submittedName>
</protein>
<evidence type="ECO:0000313" key="4">
    <source>
        <dbReference type="Proteomes" id="UP000663792"/>
    </source>
</evidence>
<proteinExistence type="inferred from homology"/>
<dbReference type="CDD" id="cd05233">
    <property type="entry name" value="SDR_c"/>
    <property type="match status" value="1"/>
</dbReference>
<dbReference type="GO" id="GO:0016491">
    <property type="term" value="F:oxidoreductase activity"/>
    <property type="evidence" value="ECO:0007669"/>
    <property type="project" value="UniProtKB-KW"/>
</dbReference>
<sequence length="252" mass="26371">MTGAGRGAGEGIAVALAAHGARVAVADLNPEAAQAVAGKIAALGVESLALSTDVSFEPAVETMIGDTVDRFGGLDILVNTVAWIDPPGPVVSMPYERWQNGVRINLDSVFLCSKYALPHMQQQRSGFICNVSSVNGTRGFPNRAVYGATKAAILNLTETLSMENRAFGIRVNCLVPGAISGGERGRILRELAEQEGVTLFADMPTYDPPVRAASPSDLGAYVVFLASDAGEAINGQALWMGEAPRWGGQALL</sequence>
<dbReference type="FunFam" id="3.40.50.720:FF:000084">
    <property type="entry name" value="Short-chain dehydrogenase reductase"/>
    <property type="match status" value="1"/>
</dbReference>
<comment type="similarity">
    <text evidence="1">Belongs to the short-chain dehydrogenases/reductases (SDR) family.</text>
</comment>
<dbReference type="PANTHER" id="PTHR24321">
    <property type="entry name" value="DEHYDROGENASES, SHORT CHAIN"/>
    <property type="match status" value="1"/>
</dbReference>
<evidence type="ECO:0000256" key="2">
    <source>
        <dbReference type="ARBA" id="ARBA00023002"/>
    </source>
</evidence>
<dbReference type="PRINTS" id="PR00080">
    <property type="entry name" value="SDRFAMILY"/>
</dbReference>
<dbReference type="InterPro" id="IPR036291">
    <property type="entry name" value="NAD(P)-bd_dom_sf"/>
</dbReference>
<dbReference type="AlphaFoldDB" id="A0A938YCF4"/>
<dbReference type="PANTHER" id="PTHR24321:SF8">
    <property type="entry name" value="ESTRADIOL 17-BETA-DEHYDROGENASE 8-RELATED"/>
    <property type="match status" value="1"/>
</dbReference>
<reference evidence="3" key="1">
    <citation type="submission" date="2021-01" db="EMBL/GenBank/DDBJ databases">
        <title>YIM 132084 draft genome.</title>
        <authorList>
            <person name="An D."/>
        </authorList>
    </citation>
    <scope>NUCLEOTIDE SEQUENCE</scope>
    <source>
        <strain evidence="3">YIM 132084</strain>
    </source>
</reference>
<keyword evidence="2" id="KW-0560">Oxidoreductase</keyword>
<organism evidence="3 4">
    <name type="scientific">Nakamurella leprariae</name>
    <dbReference type="NCBI Taxonomy" id="2803911"/>
    <lineage>
        <taxon>Bacteria</taxon>
        <taxon>Bacillati</taxon>
        <taxon>Actinomycetota</taxon>
        <taxon>Actinomycetes</taxon>
        <taxon>Nakamurellales</taxon>
        <taxon>Nakamurellaceae</taxon>
        <taxon>Nakamurella</taxon>
    </lineage>
</organism>
<dbReference type="PRINTS" id="PR00081">
    <property type="entry name" value="GDHRDH"/>
</dbReference>
<keyword evidence="4" id="KW-1185">Reference proteome</keyword>
<dbReference type="InterPro" id="IPR020904">
    <property type="entry name" value="Sc_DH/Rdtase_CS"/>
</dbReference>
<dbReference type="RefSeq" id="WP_328840950.1">
    <property type="nucleotide sequence ID" value="NZ_JAERWK010000003.1"/>
</dbReference>
<evidence type="ECO:0000313" key="3">
    <source>
        <dbReference type="EMBL" id="MBM9465922.1"/>
    </source>
</evidence>
<dbReference type="EMBL" id="JAERWK010000003">
    <property type="protein sequence ID" value="MBM9465922.1"/>
    <property type="molecule type" value="Genomic_DNA"/>
</dbReference>
<name>A0A938YCF4_9ACTN</name>
<dbReference type="PROSITE" id="PS00061">
    <property type="entry name" value="ADH_SHORT"/>
    <property type="match status" value="1"/>
</dbReference>
<comment type="caution">
    <text evidence="3">The sequence shown here is derived from an EMBL/GenBank/DDBJ whole genome shotgun (WGS) entry which is preliminary data.</text>
</comment>
<evidence type="ECO:0000256" key="1">
    <source>
        <dbReference type="ARBA" id="ARBA00006484"/>
    </source>
</evidence>
<dbReference type="Proteomes" id="UP000663792">
    <property type="component" value="Unassembled WGS sequence"/>
</dbReference>
<gene>
    <name evidence="3" type="ORF">JL106_01345</name>
</gene>
<accession>A0A938YCF4</accession>
<dbReference type="Gene3D" id="3.40.50.720">
    <property type="entry name" value="NAD(P)-binding Rossmann-like Domain"/>
    <property type="match status" value="1"/>
</dbReference>